<feature type="signal peptide" evidence="1">
    <location>
        <begin position="1"/>
        <end position="22"/>
    </location>
</feature>
<dbReference type="PROSITE" id="PS51257">
    <property type="entry name" value="PROKAR_LIPOPROTEIN"/>
    <property type="match status" value="1"/>
</dbReference>
<dbReference type="Proteomes" id="UP001202281">
    <property type="component" value="Unassembled WGS sequence"/>
</dbReference>
<feature type="chain" id="PRO_5046780445" evidence="1">
    <location>
        <begin position="23"/>
        <end position="170"/>
    </location>
</feature>
<evidence type="ECO:0000259" key="2">
    <source>
        <dbReference type="Pfam" id="PF04536"/>
    </source>
</evidence>
<dbReference type="RefSeq" id="WP_243917092.1">
    <property type="nucleotide sequence ID" value="NZ_JALHLG010000001.1"/>
</dbReference>
<gene>
    <name evidence="3" type="ORF">MTR66_00890</name>
</gene>
<name>A0ABT0BJY7_9SPHN</name>
<organism evidence="3 4">
    <name type="scientific">Novosphingobium beihaiensis</name>
    <dbReference type="NCBI Taxonomy" id="2930389"/>
    <lineage>
        <taxon>Bacteria</taxon>
        <taxon>Pseudomonadati</taxon>
        <taxon>Pseudomonadota</taxon>
        <taxon>Alphaproteobacteria</taxon>
        <taxon>Sphingomonadales</taxon>
        <taxon>Sphingomonadaceae</taxon>
        <taxon>Novosphingobium</taxon>
    </lineage>
</organism>
<comment type="caution">
    <text evidence="3">The sequence shown here is derived from an EMBL/GenBank/DDBJ whole genome shotgun (WGS) entry which is preliminary data.</text>
</comment>
<dbReference type="PANTHER" id="PTHR30373:SF2">
    <property type="entry name" value="UPF0603 PROTEIN YGCG"/>
    <property type="match status" value="1"/>
</dbReference>
<dbReference type="PANTHER" id="PTHR30373">
    <property type="entry name" value="UPF0603 PROTEIN YGCG"/>
    <property type="match status" value="1"/>
</dbReference>
<protein>
    <submittedName>
        <fullName evidence="3">TPM domain-containing protein</fullName>
    </submittedName>
</protein>
<reference evidence="3 4" key="1">
    <citation type="submission" date="2022-04" db="EMBL/GenBank/DDBJ databases">
        <title>Identification of a novel bacterium isolated from mangrove sediments.</title>
        <authorList>
            <person name="Pan X."/>
        </authorList>
    </citation>
    <scope>NUCLEOTIDE SEQUENCE [LARGE SCALE GENOMIC DNA]</scope>
    <source>
        <strain evidence="3 4">B2638</strain>
    </source>
</reference>
<feature type="domain" description="TPM" evidence="2">
    <location>
        <begin position="44"/>
        <end position="167"/>
    </location>
</feature>
<sequence length="170" mass="17981">MKAPFRHAVLPLVLAATGCGSAAPPFTESTAQPAGEALHLQGRVNDAASILDFETESRLTAQLQTLEKKTGHQMVVVTVRSLGGEEIANYTRTLANRWGISRKGHDDGVVILVAPNERKVRIAVGYGLEKVLTNAACSDVIQSDMIPRFRAGDFAGGIEAAVASLSAKLS</sequence>
<dbReference type="EMBL" id="JALHLG010000001">
    <property type="protein sequence ID" value="MCJ2185366.1"/>
    <property type="molecule type" value="Genomic_DNA"/>
</dbReference>
<evidence type="ECO:0000313" key="4">
    <source>
        <dbReference type="Proteomes" id="UP001202281"/>
    </source>
</evidence>
<dbReference type="Gene3D" id="3.10.310.50">
    <property type="match status" value="1"/>
</dbReference>
<dbReference type="Pfam" id="PF04536">
    <property type="entry name" value="TPM_phosphatase"/>
    <property type="match status" value="1"/>
</dbReference>
<proteinExistence type="predicted"/>
<evidence type="ECO:0000313" key="3">
    <source>
        <dbReference type="EMBL" id="MCJ2185366.1"/>
    </source>
</evidence>
<keyword evidence="1" id="KW-0732">Signal</keyword>
<keyword evidence="4" id="KW-1185">Reference proteome</keyword>
<evidence type="ECO:0000256" key="1">
    <source>
        <dbReference type="SAM" id="SignalP"/>
    </source>
</evidence>
<dbReference type="InterPro" id="IPR007621">
    <property type="entry name" value="TPM_dom"/>
</dbReference>
<accession>A0ABT0BJY7</accession>